<comment type="caution">
    <text evidence="2">The sequence shown here is derived from an EMBL/GenBank/DDBJ whole genome shotgun (WGS) entry which is preliminary data.</text>
</comment>
<dbReference type="RefSeq" id="WP_249697720.1">
    <property type="nucleotide sequence ID" value="NZ_JAMFLX010000003.1"/>
</dbReference>
<dbReference type="Pfam" id="PF02470">
    <property type="entry name" value="MlaD"/>
    <property type="match status" value="1"/>
</dbReference>
<organism evidence="2 3">
    <name type="scientific">Parendozoicomonas callyspongiae</name>
    <dbReference type="NCBI Taxonomy" id="2942213"/>
    <lineage>
        <taxon>Bacteria</taxon>
        <taxon>Pseudomonadati</taxon>
        <taxon>Pseudomonadota</taxon>
        <taxon>Gammaproteobacteria</taxon>
        <taxon>Oceanospirillales</taxon>
        <taxon>Endozoicomonadaceae</taxon>
        <taxon>Parendozoicomonas</taxon>
    </lineage>
</organism>
<gene>
    <name evidence="2" type="primary">mlaD</name>
    <name evidence="2" type="ORF">M3P05_02830</name>
</gene>
<evidence type="ECO:0000313" key="3">
    <source>
        <dbReference type="Proteomes" id="UP001203338"/>
    </source>
</evidence>
<name>A0ABT0PC38_9GAMM</name>
<dbReference type="InterPro" id="IPR030970">
    <property type="entry name" value="ABC_MlaD"/>
</dbReference>
<dbReference type="InterPro" id="IPR003399">
    <property type="entry name" value="Mce/MlaD"/>
</dbReference>
<dbReference type="PANTHER" id="PTHR33371">
    <property type="entry name" value="INTERMEMBRANE PHOSPHOLIPID TRANSPORT SYSTEM BINDING PROTEIN MLAD-RELATED"/>
    <property type="match status" value="1"/>
</dbReference>
<feature type="domain" description="Mce/MlaD" evidence="1">
    <location>
        <begin position="39"/>
        <end position="116"/>
    </location>
</feature>
<keyword evidence="3" id="KW-1185">Reference proteome</keyword>
<proteinExistence type="predicted"/>
<dbReference type="NCBIfam" id="TIGR04430">
    <property type="entry name" value="OM_asym_MlaD"/>
    <property type="match status" value="1"/>
</dbReference>
<reference evidence="2 3" key="1">
    <citation type="submission" date="2022-05" db="EMBL/GenBank/DDBJ databases">
        <authorList>
            <person name="Park J.-S."/>
        </authorList>
    </citation>
    <scope>NUCLEOTIDE SEQUENCE [LARGE SCALE GENOMIC DNA]</scope>
    <source>
        <strain evidence="2 3">2012CJ34-2</strain>
    </source>
</reference>
<evidence type="ECO:0000259" key="1">
    <source>
        <dbReference type="Pfam" id="PF02470"/>
    </source>
</evidence>
<sequence>MRMRTVEISVGAFLLAGIFALVLLALRVSGLSVDSNDSTYRLYAEFDNIGSLSHRAKVSMAGVTIGRVVSVELDKKTYMGRVVMDIDSDVDNIPVDSTAAIITAGLLGEKFIGISVGGSREFYKEGETIDDTQSAIVLEDLIGKFLLGSVGKEGDDSGGEF</sequence>
<protein>
    <submittedName>
        <fullName evidence="2">Outer membrane lipid asymmetry maintenance protein MlaD</fullName>
    </submittedName>
</protein>
<accession>A0ABT0PC38</accession>
<dbReference type="PANTHER" id="PTHR33371:SF4">
    <property type="entry name" value="INTERMEMBRANE PHOSPHOLIPID TRANSPORT SYSTEM BINDING PROTEIN MLAD"/>
    <property type="match status" value="1"/>
</dbReference>
<dbReference type="EMBL" id="JAMFLX010000003">
    <property type="protein sequence ID" value="MCL6268885.1"/>
    <property type="molecule type" value="Genomic_DNA"/>
</dbReference>
<dbReference type="InterPro" id="IPR052336">
    <property type="entry name" value="MlaD_Phospholipid_Transporter"/>
</dbReference>
<evidence type="ECO:0000313" key="2">
    <source>
        <dbReference type="EMBL" id="MCL6268885.1"/>
    </source>
</evidence>
<dbReference type="Proteomes" id="UP001203338">
    <property type="component" value="Unassembled WGS sequence"/>
</dbReference>